<dbReference type="EMBL" id="KV425886">
    <property type="protein sequence ID" value="KZW02758.1"/>
    <property type="molecule type" value="Genomic_DNA"/>
</dbReference>
<feature type="region of interest" description="Disordered" evidence="1">
    <location>
        <begin position="122"/>
        <end position="149"/>
    </location>
</feature>
<evidence type="ECO:0000313" key="3">
    <source>
        <dbReference type="Proteomes" id="UP000077266"/>
    </source>
</evidence>
<feature type="compositionally biased region" description="Low complexity" evidence="1">
    <location>
        <begin position="137"/>
        <end position="149"/>
    </location>
</feature>
<dbReference type="Proteomes" id="UP000077266">
    <property type="component" value="Unassembled WGS sequence"/>
</dbReference>
<dbReference type="InParanoid" id="A0A165PWI0"/>
<name>A0A165PWI0_EXIGL</name>
<accession>A0A165PWI0</accession>
<organism evidence="2 3">
    <name type="scientific">Exidia glandulosa HHB12029</name>
    <dbReference type="NCBI Taxonomy" id="1314781"/>
    <lineage>
        <taxon>Eukaryota</taxon>
        <taxon>Fungi</taxon>
        <taxon>Dikarya</taxon>
        <taxon>Basidiomycota</taxon>
        <taxon>Agaricomycotina</taxon>
        <taxon>Agaricomycetes</taxon>
        <taxon>Auriculariales</taxon>
        <taxon>Exidiaceae</taxon>
        <taxon>Exidia</taxon>
    </lineage>
</organism>
<keyword evidence="3" id="KW-1185">Reference proteome</keyword>
<gene>
    <name evidence="2" type="ORF">EXIGLDRAFT_828900</name>
</gene>
<protein>
    <submittedName>
        <fullName evidence="2">Uncharacterized protein</fullName>
    </submittedName>
</protein>
<evidence type="ECO:0000256" key="1">
    <source>
        <dbReference type="SAM" id="MobiDB-lite"/>
    </source>
</evidence>
<proteinExistence type="predicted"/>
<dbReference type="AlphaFoldDB" id="A0A165PWI0"/>
<sequence>MTSAYLTAPEATSLRHTLTELFKKGNTLQDVETYILTLHAAHTAGEHSKNRRRNVASTFESSPVRDALSHDSNIASSRREAQEVLDWNHRKAIWQIVIALMQRTRLGNQARALRDMVGFVRDNWKPSTPASPRDASESAPMSGSRSSPRSRVVLEGFRLVADSLANSPSAHVEDKTASLVSAHPNSLVSQTGPGTVDLDTPSSTAHANDVPAPRTQFAGLVSNFLDGVFPDVDEFRAVGPDEDDDEDRAAHRAWRVFQIFPQLRVLVLEALFCDTTRKLHFQRIGNLERLDVQCTAWQEWTSRQMELTFFHLQSKVVPTIRVFEAPKDCVLYLVREFRLSAERICLHPGSPTTFWLGSAGRTPWFRIFYDPDHTAVRYFLRNLQIFLSLKWLTVYNDLSPAQVEGLFVCDVRALEVLEITMNPSIQSPGVLEYDKPWKGLFAVFRVLRLASRLPADRPAACVKPATILGFLDRHDLAKPSSKPFVLQLVGLDFEGGRDCPEVQLLTARVNVMYL</sequence>
<reference evidence="2 3" key="1">
    <citation type="journal article" date="2016" name="Mol. Biol. Evol.">
        <title>Comparative Genomics of Early-Diverging Mushroom-Forming Fungi Provides Insights into the Origins of Lignocellulose Decay Capabilities.</title>
        <authorList>
            <person name="Nagy L.G."/>
            <person name="Riley R."/>
            <person name="Tritt A."/>
            <person name="Adam C."/>
            <person name="Daum C."/>
            <person name="Floudas D."/>
            <person name="Sun H."/>
            <person name="Yadav J.S."/>
            <person name="Pangilinan J."/>
            <person name="Larsson K.H."/>
            <person name="Matsuura K."/>
            <person name="Barry K."/>
            <person name="Labutti K."/>
            <person name="Kuo R."/>
            <person name="Ohm R.A."/>
            <person name="Bhattacharya S.S."/>
            <person name="Shirouzu T."/>
            <person name="Yoshinaga Y."/>
            <person name="Martin F.M."/>
            <person name="Grigoriev I.V."/>
            <person name="Hibbett D.S."/>
        </authorList>
    </citation>
    <scope>NUCLEOTIDE SEQUENCE [LARGE SCALE GENOMIC DNA]</scope>
    <source>
        <strain evidence="2 3">HHB12029</strain>
    </source>
</reference>
<evidence type="ECO:0000313" key="2">
    <source>
        <dbReference type="EMBL" id="KZW02758.1"/>
    </source>
</evidence>